<dbReference type="OrthoDB" id="5592434at2"/>
<name>E8M6J6_PHOS4</name>
<comment type="caution">
    <text evidence="2">The sequence shown here is derived from an EMBL/GenBank/DDBJ whole genome shotgun (WGS) entry which is preliminary data.</text>
</comment>
<gene>
    <name evidence="2" type="ORF">VISI1226_22130</name>
</gene>
<dbReference type="GeneID" id="95569219"/>
<dbReference type="EMBL" id="AEVT01000059">
    <property type="protein sequence ID" value="EGA70314.1"/>
    <property type="molecule type" value="Genomic_DNA"/>
</dbReference>
<evidence type="ECO:0000313" key="2">
    <source>
        <dbReference type="EMBL" id="EGA70314.1"/>
    </source>
</evidence>
<keyword evidence="1" id="KW-0732">Signal</keyword>
<dbReference type="AlphaFoldDB" id="E8M6J6"/>
<dbReference type="RefSeq" id="WP_008076716.1">
    <property type="nucleotide sequence ID" value="NZ_AEVT01000059.1"/>
</dbReference>
<accession>E8M6J6</accession>
<reference evidence="2 3" key="1">
    <citation type="journal article" date="2012" name="Int. J. Syst. Evol. Microbiol.">
        <title>Vibrio caribbeanicus sp. nov., isolated from the marine sponge Scleritoderma cyanea.</title>
        <authorList>
            <person name="Hoffmann M."/>
            <person name="Monday S.R."/>
            <person name="Allard M.W."/>
            <person name="Strain E.A."/>
            <person name="Whittaker P."/>
            <person name="Naum M."/>
            <person name="McCarthy P.J."/>
            <person name="Lopez J.V."/>
            <person name="Fischer M."/>
            <person name="Brown E.W."/>
        </authorList>
    </citation>
    <scope>NUCLEOTIDE SEQUENCE [LARGE SCALE GENOMIC DNA]</scope>
    <source>
        <strain evidence="3">DSMZ 21326</strain>
    </source>
</reference>
<organism evidence="2 3">
    <name type="scientific">Vibrio sinaloensis DSM 21326</name>
    <dbReference type="NCBI Taxonomy" id="945550"/>
    <lineage>
        <taxon>Bacteria</taxon>
        <taxon>Pseudomonadati</taxon>
        <taxon>Pseudomonadota</taxon>
        <taxon>Gammaproteobacteria</taxon>
        <taxon>Vibrionales</taxon>
        <taxon>Vibrionaceae</taxon>
        <taxon>Vibrio</taxon>
        <taxon>Vibrio oreintalis group</taxon>
    </lineage>
</organism>
<dbReference type="eggNOG" id="ENOG5032PS7">
    <property type="taxonomic scope" value="Bacteria"/>
</dbReference>
<protein>
    <submittedName>
        <fullName evidence="2">Uncharacterized protein</fullName>
    </submittedName>
</protein>
<feature type="chain" id="PRO_5003227364" evidence="1">
    <location>
        <begin position="21"/>
        <end position="160"/>
    </location>
</feature>
<feature type="signal peptide" evidence="1">
    <location>
        <begin position="1"/>
        <end position="20"/>
    </location>
</feature>
<dbReference type="Proteomes" id="UP000006228">
    <property type="component" value="Unassembled WGS sequence"/>
</dbReference>
<evidence type="ECO:0000256" key="1">
    <source>
        <dbReference type="SAM" id="SignalP"/>
    </source>
</evidence>
<sequence length="160" mass="16898">MKKVIAVLLIVICASGAVWAEEVTIPSNAFGLLTVPSMTQGELFWLQGRVGEGKYVSVDSTGIHCSIDVPVAVGSIRSSGIGISNQQGLSIVVTSAALSNALLAGERIDSTDWSIASSAHNTANDGYVVTGIESEEGFVLHSKRRWVSWLLNDKPTPVCL</sequence>
<evidence type="ECO:0000313" key="3">
    <source>
        <dbReference type="Proteomes" id="UP000006228"/>
    </source>
</evidence>
<proteinExistence type="predicted"/>